<evidence type="ECO:0000313" key="3">
    <source>
        <dbReference type="Proteomes" id="UP000289340"/>
    </source>
</evidence>
<organism evidence="2 3">
    <name type="scientific">Glycine soja</name>
    <name type="common">Wild soybean</name>
    <dbReference type="NCBI Taxonomy" id="3848"/>
    <lineage>
        <taxon>Eukaryota</taxon>
        <taxon>Viridiplantae</taxon>
        <taxon>Streptophyta</taxon>
        <taxon>Embryophyta</taxon>
        <taxon>Tracheophyta</taxon>
        <taxon>Spermatophyta</taxon>
        <taxon>Magnoliopsida</taxon>
        <taxon>eudicotyledons</taxon>
        <taxon>Gunneridae</taxon>
        <taxon>Pentapetalae</taxon>
        <taxon>rosids</taxon>
        <taxon>fabids</taxon>
        <taxon>Fabales</taxon>
        <taxon>Fabaceae</taxon>
        <taxon>Papilionoideae</taxon>
        <taxon>50 kb inversion clade</taxon>
        <taxon>NPAAA clade</taxon>
        <taxon>indigoferoid/millettioid clade</taxon>
        <taxon>Phaseoleae</taxon>
        <taxon>Glycine</taxon>
        <taxon>Glycine subgen. Soja</taxon>
    </lineage>
</organism>
<comment type="caution">
    <text evidence="2">The sequence shown here is derived from an EMBL/GenBank/DDBJ whole genome shotgun (WGS) entry which is preliminary data.</text>
</comment>
<keyword evidence="3" id="KW-1185">Reference proteome</keyword>
<accession>A0A445KEN6</accession>
<evidence type="ECO:0000256" key="1">
    <source>
        <dbReference type="SAM" id="SignalP"/>
    </source>
</evidence>
<dbReference type="Proteomes" id="UP000289340">
    <property type="component" value="Chromosome 6"/>
</dbReference>
<dbReference type="AlphaFoldDB" id="A0A445KEN6"/>
<evidence type="ECO:0000313" key="2">
    <source>
        <dbReference type="EMBL" id="RZC09169.1"/>
    </source>
</evidence>
<name>A0A445KEN6_GLYSO</name>
<sequence>MKFISSVLFVVLILSIGIENKGPLRVIEASICDVKLYDCCEEDCFSDCPKKYGKKAQGICNEASECICRWQC</sequence>
<proteinExistence type="predicted"/>
<keyword evidence="1" id="KW-0732">Signal</keyword>
<dbReference type="EMBL" id="QZWG01000006">
    <property type="protein sequence ID" value="RZC09169.1"/>
    <property type="molecule type" value="Genomic_DNA"/>
</dbReference>
<feature type="signal peptide" evidence="1">
    <location>
        <begin position="1"/>
        <end position="20"/>
    </location>
</feature>
<feature type="chain" id="PRO_5019183333" evidence="1">
    <location>
        <begin position="21"/>
        <end position="72"/>
    </location>
</feature>
<reference evidence="2 3" key="1">
    <citation type="submission" date="2018-09" db="EMBL/GenBank/DDBJ databases">
        <title>A high-quality reference genome of wild soybean provides a powerful tool to mine soybean genomes.</title>
        <authorList>
            <person name="Xie M."/>
            <person name="Chung C.Y.L."/>
            <person name="Li M.-W."/>
            <person name="Wong F.-L."/>
            <person name="Chan T.-F."/>
            <person name="Lam H.-M."/>
        </authorList>
    </citation>
    <scope>NUCLEOTIDE SEQUENCE [LARGE SCALE GENOMIC DNA]</scope>
    <source>
        <strain evidence="3">cv. W05</strain>
        <tissue evidence="2">Hypocotyl of etiolated seedlings</tissue>
    </source>
</reference>
<protein>
    <submittedName>
        <fullName evidence="2">Uncharacterized protein</fullName>
    </submittedName>
</protein>
<gene>
    <name evidence="2" type="ORF">D0Y65_015779</name>
</gene>